<reference evidence="10 11" key="1">
    <citation type="submission" date="2016-05" db="EMBL/GenBank/DDBJ databases">
        <title>Genomic Taxonomy of the Vibrionaceae.</title>
        <authorList>
            <person name="Gomez-Gil B."/>
            <person name="Enciso-Ibarra J."/>
        </authorList>
    </citation>
    <scope>NUCLEOTIDE SEQUENCE [LARGE SCALE GENOMIC DNA]</scope>
    <source>
        <strain evidence="10 11">CAIM 1920</strain>
    </source>
</reference>
<comment type="similarity">
    <text evidence="2 8">Belongs to the methyltransferase superfamily. RsmD family.</text>
</comment>
<accession>A0A1C3EJ48</accession>
<organism evidence="10 11">
    <name type="scientific">Veronia pacifica</name>
    <dbReference type="NCBI Taxonomy" id="1080227"/>
    <lineage>
        <taxon>Bacteria</taxon>
        <taxon>Pseudomonadati</taxon>
        <taxon>Pseudomonadota</taxon>
        <taxon>Gammaproteobacteria</taxon>
        <taxon>Vibrionales</taxon>
        <taxon>Vibrionaceae</taxon>
        <taxon>Veronia</taxon>
    </lineage>
</organism>
<dbReference type="PANTHER" id="PTHR43542">
    <property type="entry name" value="METHYLTRANSFERASE"/>
    <property type="match status" value="1"/>
</dbReference>
<dbReference type="STRING" id="1080227.A8L45_10640"/>
<dbReference type="PANTHER" id="PTHR43542:SF1">
    <property type="entry name" value="METHYLTRANSFERASE"/>
    <property type="match status" value="1"/>
</dbReference>
<evidence type="ECO:0000313" key="11">
    <source>
        <dbReference type="Proteomes" id="UP000094936"/>
    </source>
</evidence>
<dbReference type="GO" id="GO:0052913">
    <property type="term" value="F:16S rRNA (guanine(966)-N(2))-methyltransferase activity"/>
    <property type="evidence" value="ECO:0007669"/>
    <property type="project" value="UniProtKB-EC"/>
</dbReference>
<evidence type="ECO:0000313" key="10">
    <source>
        <dbReference type="EMBL" id="ODA33254.1"/>
    </source>
</evidence>
<keyword evidence="6 8" id="KW-0808">Transferase</keyword>
<evidence type="ECO:0000256" key="8">
    <source>
        <dbReference type="PIRNR" id="PIRNR004553"/>
    </source>
</evidence>
<dbReference type="PIRSF" id="PIRSF004553">
    <property type="entry name" value="CHP00095"/>
    <property type="match status" value="1"/>
</dbReference>
<dbReference type="InterPro" id="IPR004398">
    <property type="entry name" value="RNA_MeTrfase_RsmD"/>
</dbReference>
<dbReference type="InterPro" id="IPR002052">
    <property type="entry name" value="DNA_methylase_N6_adenine_CS"/>
</dbReference>
<evidence type="ECO:0000256" key="9">
    <source>
        <dbReference type="SAM" id="MobiDB-lite"/>
    </source>
</evidence>
<dbReference type="OrthoDB" id="9803017at2"/>
<dbReference type="NCBIfam" id="TIGR00095">
    <property type="entry name" value="16S rRNA (guanine(966)-N(2))-methyltransferase RsmD"/>
    <property type="match status" value="1"/>
</dbReference>
<comment type="caution">
    <text evidence="10">The sequence shown here is derived from an EMBL/GenBank/DDBJ whole genome shotgun (WGS) entry which is preliminary data.</text>
</comment>
<keyword evidence="8" id="KW-0698">rRNA processing</keyword>
<evidence type="ECO:0000256" key="4">
    <source>
        <dbReference type="ARBA" id="ARBA00013682"/>
    </source>
</evidence>
<dbReference type="CDD" id="cd02440">
    <property type="entry name" value="AdoMet_MTases"/>
    <property type="match status" value="1"/>
</dbReference>
<dbReference type="EC" id="2.1.1.171" evidence="3 8"/>
<gene>
    <name evidence="10" type="ORF">A8L45_10640</name>
</gene>
<comment type="function">
    <text evidence="1 8">Specifically methylates the guanine in position 966 of 16S rRNA in the assembled 30S particle.</text>
</comment>
<evidence type="ECO:0000256" key="7">
    <source>
        <dbReference type="ARBA" id="ARBA00048326"/>
    </source>
</evidence>
<sequence length="210" mass="23466">MTRRSSKNINPNRPATHKGRGRQNTGTPGFVRIIGGRWRGRKLPVTNVEGLRPTTDRVKETVFNWLMSDIYQARCMDVFAGSGSLGLEALSRQAGFVTLVEKDPVAARQLTQNLQTLAAKDVNVVNQDALAVLKQQGEPQDIVFVDPPFRKDLLQEVFSSLEQNGWLTVGSLIYVECEKELAELPTPTSWSMFKEKTAGQVTFRLYVKEG</sequence>
<dbReference type="AlphaFoldDB" id="A0A1C3EJ48"/>
<proteinExistence type="inferred from homology"/>
<dbReference type="SUPFAM" id="SSF53335">
    <property type="entry name" value="S-adenosyl-L-methionine-dependent methyltransferases"/>
    <property type="match status" value="1"/>
</dbReference>
<dbReference type="Pfam" id="PF03602">
    <property type="entry name" value="Cons_hypoth95"/>
    <property type="match status" value="1"/>
</dbReference>
<comment type="catalytic activity">
    <reaction evidence="7 8">
        <text>guanosine(966) in 16S rRNA + S-adenosyl-L-methionine = N(2)-methylguanosine(966) in 16S rRNA + S-adenosyl-L-homocysteine + H(+)</text>
        <dbReference type="Rhea" id="RHEA:23548"/>
        <dbReference type="Rhea" id="RHEA-COMP:10211"/>
        <dbReference type="Rhea" id="RHEA-COMP:10212"/>
        <dbReference type="ChEBI" id="CHEBI:15378"/>
        <dbReference type="ChEBI" id="CHEBI:57856"/>
        <dbReference type="ChEBI" id="CHEBI:59789"/>
        <dbReference type="ChEBI" id="CHEBI:74269"/>
        <dbReference type="ChEBI" id="CHEBI:74481"/>
        <dbReference type="EC" id="2.1.1.171"/>
    </reaction>
</comment>
<evidence type="ECO:0000256" key="5">
    <source>
        <dbReference type="ARBA" id="ARBA00022603"/>
    </source>
</evidence>
<dbReference type="RefSeq" id="WP_068902045.1">
    <property type="nucleotide sequence ID" value="NZ_JBHUIF010000006.1"/>
</dbReference>
<dbReference type="Gene3D" id="3.40.50.150">
    <property type="entry name" value="Vaccinia Virus protein VP39"/>
    <property type="match status" value="1"/>
</dbReference>
<dbReference type="InterPro" id="IPR029063">
    <property type="entry name" value="SAM-dependent_MTases_sf"/>
</dbReference>
<dbReference type="PROSITE" id="PS00092">
    <property type="entry name" value="N6_MTASE"/>
    <property type="match status" value="1"/>
</dbReference>
<dbReference type="Proteomes" id="UP000094936">
    <property type="component" value="Unassembled WGS sequence"/>
</dbReference>
<evidence type="ECO:0000256" key="6">
    <source>
        <dbReference type="ARBA" id="ARBA00022679"/>
    </source>
</evidence>
<keyword evidence="11" id="KW-1185">Reference proteome</keyword>
<evidence type="ECO:0000256" key="1">
    <source>
        <dbReference type="ARBA" id="ARBA00002649"/>
    </source>
</evidence>
<keyword evidence="8" id="KW-0949">S-adenosyl-L-methionine</keyword>
<evidence type="ECO:0000256" key="2">
    <source>
        <dbReference type="ARBA" id="ARBA00005269"/>
    </source>
</evidence>
<evidence type="ECO:0000256" key="3">
    <source>
        <dbReference type="ARBA" id="ARBA00012141"/>
    </source>
</evidence>
<dbReference type="EMBL" id="LYBM01000017">
    <property type="protein sequence ID" value="ODA33254.1"/>
    <property type="molecule type" value="Genomic_DNA"/>
</dbReference>
<dbReference type="GO" id="GO:0003676">
    <property type="term" value="F:nucleic acid binding"/>
    <property type="evidence" value="ECO:0007669"/>
    <property type="project" value="InterPro"/>
</dbReference>
<protein>
    <recommendedName>
        <fullName evidence="4 8">Ribosomal RNA small subunit methyltransferase D</fullName>
        <ecNumber evidence="3 8">2.1.1.171</ecNumber>
    </recommendedName>
</protein>
<keyword evidence="5 8" id="KW-0489">Methyltransferase</keyword>
<feature type="region of interest" description="Disordered" evidence="9">
    <location>
        <begin position="1"/>
        <end position="30"/>
    </location>
</feature>
<name>A0A1C3EJ48_9GAMM</name>